<accession>A0AAD5V7P7</accession>
<feature type="compositionally biased region" description="Basic and acidic residues" evidence="8">
    <location>
        <begin position="275"/>
        <end position="284"/>
    </location>
</feature>
<comment type="caution">
    <text evidence="9">The sequence shown here is derived from an EMBL/GenBank/DDBJ whole genome shotgun (WGS) entry which is preliminary data.</text>
</comment>
<dbReference type="InterPro" id="IPR036236">
    <property type="entry name" value="Znf_C2H2_sf"/>
</dbReference>
<evidence type="ECO:0000256" key="6">
    <source>
        <dbReference type="ARBA" id="ARBA00023242"/>
    </source>
</evidence>
<keyword evidence="6" id="KW-0539">Nucleus</keyword>
<sequence length="333" mass="37407">MSDVRALLKAKRQEARVSHPLASYTSTNQLRCTACNTIVKHASAWNGHVGSKSHRVNVIKLKELEQEKLRNLELEREEQEQEQGYDIDEQEEQERTKGKRKVDEREDSGEVETKKRKVSTEMDVDGDDDDEEGRDPPSTTTSFPSNFFSDPSRSLPSRPDDSDDDEPDDTGAPTTDPQAPNTATTDPQNRAPLSTIDLEWENFQKAMLAPPPNASDARETYERATIFAEPVLSTEIPEGFPPPRTAQAQASGPSGTIPQGEQGELAEPPEELTEEQLRQKKEQEERELIMDRLMDEEQAQEEADAKVTLLKSRVEALKKRREAAKLAKAKNKS</sequence>
<feature type="compositionally biased region" description="Acidic residues" evidence="8">
    <location>
        <begin position="75"/>
        <end position="92"/>
    </location>
</feature>
<evidence type="ECO:0000313" key="10">
    <source>
        <dbReference type="Proteomes" id="UP001212997"/>
    </source>
</evidence>
<feature type="coiled-coil region" evidence="7">
    <location>
        <begin position="300"/>
        <end position="327"/>
    </location>
</feature>
<dbReference type="GO" id="GO:0044773">
    <property type="term" value="P:mitotic DNA damage checkpoint signaling"/>
    <property type="evidence" value="ECO:0007669"/>
    <property type="project" value="TreeGrafter"/>
</dbReference>
<keyword evidence="2" id="KW-0479">Metal-binding</keyword>
<dbReference type="Proteomes" id="UP001212997">
    <property type="component" value="Unassembled WGS sequence"/>
</dbReference>
<dbReference type="InterPro" id="IPR040050">
    <property type="entry name" value="ZNF830-like"/>
</dbReference>
<evidence type="ECO:0000256" key="1">
    <source>
        <dbReference type="ARBA" id="ARBA00004123"/>
    </source>
</evidence>
<evidence type="ECO:0000256" key="7">
    <source>
        <dbReference type="SAM" id="Coils"/>
    </source>
</evidence>
<evidence type="ECO:0000256" key="4">
    <source>
        <dbReference type="ARBA" id="ARBA00022833"/>
    </source>
</evidence>
<name>A0AAD5V7P7_9APHY</name>
<evidence type="ECO:0000256" key="3">
    <source>
        <dbReference type="ARBA" id="ARBA00022771"/>
    </source>
</evidence>
<evidence type="ECO:0000256" key="8">
    <source>
        <dbReference type="SAM" id="MobiDB-lite"/>
    </source>
</evidence>
<dbReference type="GO" id="GO:0003676">
    <property type="term" value="F:nucleic acid binding"/>
    <property type="evidence" value="ECO:0007669"/>
    <property type="project" value="InterPro"/>
</dbReference>
<keyword evidence="10" id="KW-1185">Reference proteome</keyword>
<feature type="compositionally biased region" description="Acidic residues" evidence="8">
    <location>
        <begin position="122"/>
        <end position="133"/>
    </location>
</feature>
<dbReference type="GO" id="GO:0033314">
    <property type="term" value="P:mitotic DNA replication checkpoint signaling"/>
    <property type="evidence" value="ECO:0007669"/>
    <property type="project" value="TreeGrafter"/>
</dbReference>
<feature type="compositionally biased region" description="Low complexity" evidence="8">
    <location>
        <begin position="136"/>
        <end position="157"/>
    </location>
</feature>
<comment type="subcellular location">
    <subcellularLocation>
        <location evidence="1">Nucleus</location>
    </subcellularLocation>
</comment>
<proteinExistence type="predicted"/>
<dbReference type="AlphaFoldDB" id="A0AAD5V7P7"/>
<dbReference type="PANTHER" id="PTHR13278">
    <property type="entry name" value="ZINC FINGER PROTEIN 830"/>
    <property type="match status" value="1"/>
</dbReference>
<organism evidence="9 10">
    <name type="scientific">Meripilus lineatus</name>
    <dbReference type="NCBI Taxonomy" id="2056292"/>
    <lineage>
        <taxon>Eukaryota</taxon>
        <taxon>Fungi</taxon>
        <taxon>Dikarya</taxon>
        <taxon>Basidiomycota</taxon>
        <taxon>Agaricomycotina</taxon>
        <taxon>Agaricomycetes</taxon>
        <taxon>Polyporales</taxon>
        <taxon>Meripilaceae</taxon>
        <taxon>Meripilus</taxon>
    </lineage>
</organism>
<evidence type="ECO:0000256" key="2">
    <source>
        <dbReference type="ARBA" id="ARBA00022723"/>
    </source>
</evidence>
<dbReference type="PANTHER" id="PTHR13278:SF0">
    <property type="entry name" value="ZINC FINGER PROTEIN 830"/>
    <property type="match status" value="1"/>
</dbReference>
<evidence type="ECO:0008006" key="11">
    <source>
        <dbReference type="Google" id="ProtNLM"/>
    </source>
</evidence>
<reference evidence="9" key="1">
    <citation type="submission" date="2022-07" db="EMBL/GenBank/DDBJ databases">
        <title>Genome Sequence of Physisporinus lineatus.</title>
        <authorList>
            <person name="Buettner E."/>
        </authorList>
    </citation>
    <scope>NUCLEOTIDE SEQUENCE</scope>
    <source>
        <strain evidence="9">VT162</strain>
    </source>
</reference>
<gene>
    <name evidence="9" type="ORF">NLI96_g5791</name>
</gene>
<dbReference type="GO" id="GO:0008270">
    <property type="term" value="F:zinc ion binding"/>
    <property type="evidence" value="ECO:0007669"/>
    <property type="project" value="UniProtKB-KW"/>
</dbReference>
<keyword evidence="3" id="KW-0863">Zinc-finger</keyword>
<protein>
    <recommendedName>
        <fullName evidence="11">Coiled-coil domain-containing protein 16</fullName>
    </recommendedName>
</protein>
<feature type="compositionally biased region" description="Basic and acidic residues" evidence="8">
    <location>
        <begin position="93"/>
        <end position="104"/>
    </location>
</feature>
<evidence type="ECO:0000256" key="5">
    <source>
        <dbReference type="ARBA" id="ARBA00023054"/>
    </source>
</evidence>
<feature type="compositionally biased region" description="Polar residues" evidence="8">
    <location>
        <begin position="246"/>
        <end position="259"/>
    </location>
</feature>
<keyword evidence="5 7" id="KW-0175">Coiled coil</keyword>
<dbReference type="EMBL" id="JANAWD010000197">
    <property type="protein sequence ID" value="KAJ3484210.1"/>
    <property type="molecule type" value="Genomic_DNA"/>
</dbReference>
<keyword evidence="4" id="KW-0862">Zinc</keyword>
<dbReference type="SUPFAM" id="SSF57667">
    <property type="entry name" value="beta-beta-alpha zinc fingers"/>
    <property type="match status" value="1"/>
</dbReference>
<evidence type="ECO:0000313" key="9">
    <source>
        <dbReference type="EMBL" id="KAJ3484210.1"/>
    </source>
</evidence>
<dbReference type="GO" id="GO:0033260">
    <property type="term" value="P:nuclear DNA replication"/>
    <property type="evidence" value="ECO:0007669"/>
    <property type="project" value="TreeGrafter"/>
</dbReference>
<dbReference type="GO" id="GO:0005681">
    <property type="term" value="C:spliceosomal complex"/>
    <property type="evidence" value="ECO:0007669"/>
    <property type="project" value="InterPro"/>
</dbReference>
<feature type="region of interest" description="Disordered" evidence="8">
    <location>
        <begin position="75"/>
        <end position="284"/>
    </location>
</feature>
<feature type="compositionally biased region" description="Polar residues" evidence="8">
    <location>
        <begin position="178"/>
        <end position="192"/>
    </location>
</feature>